<feature type="transmembrane region" description="Helical" evidence="2">
    <location>
        <begin position="34"/>
        <end position="55"/>
    </location>
</feature>
<protein>
    <submittedName>
        <fullName evidence="3">Uncharacterized protein</fullName>
    </submittedName>
</protein>
<gene>
    <name evidence="3" type="ORF">ACH49L_03200</name>
</gene>
<keyword evidence="2" id="KW-0812">Transmembrane</keyword>
<feature type="compositionally biased region" description="Pro residues" evidence="1">
    <location>
        <begin position="9"/>
        <end position="20"/>
    </location>
</feature>
<sequence length="83" mass="8520">MATTEGTPPRVPDPTTPEPARPPETDRSTRASSALAWAQLALCAASVICGVFIGLNYSEGLGETLAGAGLGGASIRIIINVRR</sequence>
<evidence type="ECO:0000313" key="4">
    <source>
        <dbReference type="Proteomes" id="UP001611397"/>
    </source>
</evidence>
<proteinExistence type="predicted"/>
<evidence type="ECO:0000313" key="3">
    <source>
        <dbReference type="EMBL" id="MFI2154694.1"/>
    </source>
</evidence>
<evidence type="ECO:0000256" key="2">
    <source>
        <dbReference type="SAM" id="Phobius"/>
    </source>
</evidence>
<evidence type="ECO:0000256" key="1">
    <source>
        <dbReference type="SAM" id="MobiDB-lite"/>
    </source>
</evidence>
<dbReference type="RefSeq" id="WP_159061633.1">
    <property type="nucleotide sequence ID" value="NZ_JBIRUT010000001.1"/>
</dbReference>
<keyword evidence="2" id="KW-0472">Membrane</keyword>
<reference evidence="3 4" key="1">
    <citation type="submission" date="2024-10" db="EMBL/GenBank/DDBJ databases">
        <title>The Natural Products Discovery Center: Release of the First 8490 Sequenced Strains for Exploring Actinobacteria Biosynthetic Diversity.</title>
        <authorList>
            <person name="Kalkreuter E."/>
            <person name="Kautsar S.A."/>
            <person name="Yang D."/>
            <person name="Bader C.D."/>
            <person name="Teijaro C.N."/>
            <person name="Fluegel L."/>
            <person name="Davis C.M."/>
            <person name="Simpson J.R."/>
            <person name="Lauterbach L."/>
            <person name="Steele A.D."/>
            <person name="Gui C."/>
            <person name="Meng S."/>
            <person name="Li G."/>
            <person name="Viehrig K."/>
            <person name="Ye F."/>
            <person name="Su P."/>
            <person name="Kiefer A.F."/>
            <person name="Nichols A."/>
            <person name="Cepeda A.J."/>
            <person name="Yan W."/>
            <person name="Fan B."/>
            <person name="Jiang Y."/>
            <person name="Adhikari A."/>
            <person name="Zheng C.-J."/>
            <person name="Schuster L."/>
            <person name="Cowan T.M."/>
            <person name="Smanski M.J."/>
            <person name="Chevrette M.G."/>
            <person name="De Carvalho L.P.S."/>
            <person name="Shen B."/>
        </authorList>
    </citation>
    <scope>NUCLEOTIDE SEQUENCE [LARGE SCALE GENOMIC DNA]</scope>
    <source>
        <strain evidence="3 4">NPDC020295</strain>
    </source>
</reference>
<accession>A0ABW7UZV0</accession>
<feature type="region of interest" description="Disordered" evidence="1">
    <location>
        <begin position="1"/>
        <end position="30"/>
    </location>
</feature>
<keyword evidence="4" id="KW-1185">Reference proteome</keyword>
<feature type="transmembrane region" description="Helical" evidence="2">
    <location>
        <begin position="61"/>
        <end position="79"/>
    </location>
</feature>
<keyword evidence="2" id="KW-1133">Transmembrane helix</keyword>
<organism evidence="3 4">
    <name type="scientific">Streptomyces olivaceoviridis</name>
    <name type="common">Streptomyces corchorusii</name>
    <dbReference type="NCBI Taxonomy" id="1921"/>
    <lineage>
        <taxon>Bacteria</taxon>
        <taxon>Bacillati</taxon>
        <taxon>Actinomycetota</taxon>
        <taxon>Actinomycetes</taxon>
        <taxon>Kitasatosporales</taxon>
        <taxon>Streptomycetaceae</taxon>
        <taxon>Streptomyces</taxon>
    </lineage>
</organism>
<comment type="caution">
    <text evidence="3">The sequence shown here is derived from an EMBL/GenBank/DDBJ whole genome shotgun (WGS) entry which is preliminary data.</text>
</comment>
<dbReference type="EMBL" id="JBIRWM010000001">
    <property type="protein sequence ID" value="MFI2154694.1"/>
    <property type="molecule type" value="Genomic_DNA"/>
</dbReference>
<dbReference type="Proteomes" id="UP001611397">
    <property type="component" value="Unassembled WGS sequence"/>
</dbReference>
<name>A0ABW7UZV0_STROI</name>